<evidence type="ECO:0000313" key="2">
    <source>
        <dbReference type="Proteomes" id="UP000242957"/>
    </source>
</evidence>
<protein>
    <submittedName>
        <fullName evidence="1">Uncharacterized protein</fullName>
    </submittedName>
</protein>
<dbReference type="AlphaFoldDB" id="A0A1G9YX11"/>
<dbReference type="EMBL" id="FNIJ01000001">
    <property type="protein sequence ID" value="SDN13698.1"/>
    <property type="molecule type" value="Genomic_DNA"/>
</dbReference>
<dbReference type="OrthoDB" id="7020398at2"/>
<keyword evidence="2" id="KW-1185">Reference proteome</keyword>
<sequence>MVTHFRIGGHLACGRHGDNLVSTRELNRVKCRNCRNTEAFKEARRNARNAARRAARKARREATESRDWRAAWENHLARLPGRQRLPRGFGGQDFV</sequence>
<dbReference type="Proteomes" id="UP000242957">
    <property type="component" value="Unassembled WGS sequence"/>
</dbReference>
<name>A0A1G9YX11_9PSED</name>
<organism evidence="1 2">
    <name type="scientific">Pseudomonas jinjuensis</name>
    <dbReference type="NCBI Taxonomy" id="198616"/>
    <lineage>
        <taxon>Bacteria</taxon>
        <taxon>Pseudomonadati</taxon>
        <taxon>Pseudomonadota</taxon>
        <taxon>Gammaproteobacteria</taxon>
        <taxon>Pseudomonadales</taxon>
        <taxon>Pseudomonadaceae</taxon>
        <taxon>Pseudomonas</taxon>
    </lineage>
</organism>
<gene>
    <name evidence="1" type="ORF">SAMN05216193_101251</name>
</gene>
<accession>A0A1G9YX11</accession>
<proteinExistence type="predicted"/>
<reference evidence="2" key="1">
    <citation type="submission" date="2016-10" db="EMBL/GenBank/DDBJ databases">
        <authorList>
            <person name="Varghese N."/>
            <person name="Submissions S."/>
        </authorList>
    </citation>
    <scope>NUCLEOTIDE SEQUENCE [LARGE SCALE GENOMIC DNA]</scope>
    <source>
        <strain evidence="2">JCM 21621</strain>
    </source>
</reference>
<evidence type="ECO:0000313" key="1">
    <source>
        <dbReference type="EMBL" id="SDN13698.1"/>
    </source>
</evidence>
<dbReference type="RefSeq" id="WP_084310396.1">
    <property type="nucleotide sequence ID" value="NZ_FNIJ01000001.1"/>
</dbReference>